<evidence type="ECO:0000313" key="1">
    <source>
        <dbReference type="EMBL" id="MBC8537343.1"/>
    </source>
</evidence>
<dbReference type="EMBL" id="JACRSS010000001">
    <property type="protein sequence ID" value="MBC8537343.1"/>
    <property type="molecule type" value="Genomic_DNA"/>
</dbReference>
<comment type="caution">
    <text evidence="1">The sequence shown here is derived from an EMBL/GenBank/DDBJ whole genome shotgun (WGS) entry which is preliminary data.</text>
</comment>
<gene>
    <name evidence="1" type="ORF">H8693_00135</name>
</gene>
<reference evidence="1" key="1">
    <citation type="submission" date="2020-08" db="EMBL/GenBank/DDBJ databases">
        <title>Genome public.</title>
        <authorList>
            <person name="Liu C."/>
            <person name="Sun Q."/>
        </authorList>
    </citation>
    <scope>NUCLEOTIDE SEQUENCE</scope>
    <source>
        <strain evidence="1">NSJ-63</strain>
    </source>
</reference>
<keyword evidence="2" id="KW-1185">Reference proteome</keyword>
<name>A0A926DFS2_9FIRM</name>
<organism evidence="1 2">
    <name type="scientific">Guopingia tenuis</name>
    <dbReference type="NCBI Taxonomy" id="2763656"/>
    <lineage>
        <taxon>Bacteria</taxon>
        <taxon>Bacillati</taxon>
        <taxon>Bacillota</taxon>
        <taxon>Clostridia</taxon>
        <taxon>Christensenellales</taxon>
        <taxon>Christensenellaceae</taxon>
        <taxon>Guopingia</taxon>
    </lineage>
</organism>
<dbReference type="RefSeq" id="WP_178619661.1">
    <property type="nucleotide sequence ID" value="NZ_JACRSS010000001.1"/>
</dbReference>
<dbReference type="AlphaFoldDB" id="A0A926DFS2"/>
<proteinExistence type="predicted"/>
<evidence type="ECO:0000313" key="2">
    <source>
        <dbReference type="Proteomes" id="UP000617951"/>
    </source>
</evidence>
<dbReference type="Proteomes" id="UP000617951">
    <property type="component" value="Unassembled WGS sequence"/>
</dbReference>
<protein>
    <submittedName>
        <fullName evidence="1">Uncharacterized protein</fullName>
    </submittedName>
</protein>
<sequence>MRCTCENCGTYMIQKEDLKLGCVCPECGARCNACLGTKSVLSREEIAAMRENPEQVLARISEVFKNYE</sequence>
<accession>A0A926DFS2</accession>